<keyword evidence="4" id="KW-0106">Calcium</keyword>
<dbReference type="InterPro" id="IPR011992">
    <property type="entry name" value="EF-hand-dom_pair"/>
</dbReference>
<dbReference type="PROSITE" id="PS50222">
    <property type="entry name" value="EF_HAND_2"/>
    <property type="match status" value="4"/>
</dbReference>
<name>A0A974DYD8_XENLA</name>
<evidence type="ECO:0000313" key="6">
    <source>
        <dbReference type="EMBL" id="OCT99825.1"/>
    </source>
</evidence>
<dbReference type="GO" id="GO:0005509">
    <property type="term" value="F:calcium ion binding"/>
    <property type="evidence" value="ECO:0007669"/>
    <property type="project" value="InterPro"/>
</dbReference>
<evidence type="ECO:0000313" key="7">
    <source>
        <dbReference type="Proteomes" id="UP000694892"/>
    </source>
</evidence>
<proteinExistence type="inferred from homology"/>
<evidence type="ECO:0000259" key="5">
    <source>
        <dbReference type="PROSITE" id="PS50222"/>
    </source>
</evidence>
<dbReference type="Gene3D" id="1.10.238.10">
    <property type="entry name" value="EF-hand"/>
    <property type="match status" value="3"/>
</dbReference>
<dbReference type="InterPro" id="IPR018247">
    <property type="entry name" value="EF_Hand_1_Ca_BS"/>
</dbReference>
<sequence>MVSQRHCCCYGDAVQFLLSVCAAGCRAPNVAGNGLTRECGRDRKATEKPGIGLSRNWWVGLVAGGDCVLVVWIQRLRNTSDKKESWSAVVRHCPSVQIQGSKFMAAIFQRFVSSSSASAISVHFCAFVTSREIAPNAYALLCRSHSQIIEDQEDGCRDLPIPESALNSLPTSLQASVLRKPGLGATQRRRTGAKPDLTEEQKKEIREAFDLFDTDGTGTIDVKELKVAMRALGFEPKKEEMKKIISDIDKDGSGIIDFEDFLSLMTQKMSEKDSKEEIMKAFRLFDDDNTGKISFKNLKRVAKELGENLTDEELQEMIDEADRDGDGEINEQEFLRIMRKTSLC</sequence>
<feature type="domain" description="EF-hand" evidence="5">
    <location>
        <begin position="273"/>
        <end position="308"/>
    </location>
</feature>
<dbReference type="GO" id="GO:0005815">
    <property type="term" value="C:microtubule organizing center"/>
    <property type="evidence" value="ECO:0007669"/>
    <property type="project" value="UniProtKB-ARBA"/>
</dbReference>
<keyword evidence="2" id="KW-0479">Metal-binding</keyword>
<evidence type="ECO:0000256" key="1">
    <source>
        <dbReference type="ARBA" id="ARBA00005253"/>
    </source>
</evidence>
<feature type="domain" description="EF-hand" evidence="5">
    <location>
        <begin position="200"/>
        <end position="235"/>
    </location>
</feature>
<dbReference type="GO" id="GO:0016460">
    <property type="term" value="C:myosin II complex"/>
    <property type="evidence" value="ECO:0007669"/>
    <property type="project" value="TreeGrafter"/>
</dbReference>
<evidence type="ECO:0000256" key="2">
    <source>
        <dbReference type="ARBA" id="ARBA00022723"/>
    </source>
</evidence>
<dbReference type="PROSITE" id="PS00018">
    <property type="entry name" value="EF_HAND_1"/>
    <property type="match status" value="3"/>
</dbReference>
<feature type="domain" description="EF-hand" evidence="5">
    <location>
        <begin position="309"/>
        <end position="344"/>
    </location>
</feature>
<dbReference type="FunFam" id="1.10.238.10:FF:000070">
    <property type="entry name" value="Centrin-1"/>
    <property type="match status" value="1"/>
</dbReference>
<feature type="domain" description="EF-hand" evidence="5">
    <location>
        <begin position="236"/>
        <end position="271"/>
    </location>
</feature>
<dbReference type="AlphaFoldDB" id="A0A974DYD8"/>
<dbReference type="CDD" id="cd00051">
    <property type="entry name" value="EFh"/>
    <property type="match status" value="2"/>
</dbReference>
<dbReference type="PANTHER" id="PTHR23048">
    <property type="entry name" value="MYOSIN LIGHT CHAIN 1, 3"/>
    <property type="match status" value="1"/>
</dbReference>
<dbReference type="Pfam" id="PF13499">
    <property type="entry name" value="EF-hand_7"/>
    <property type="match status" value="2"/>
</dbReference>
<keyword evidence="3" id="KW-0677">Repeat</keyword>
<dbReference type="PANTHER" id="PTHR23048:SF59">
    <property type="entry name" value="EF-HAND SUPERFAMILY PROTEIN"/>
    <property type="match status" value="1"/>
</dbReference>
<dbReference type="Proteomes" id="UP000694892">
    <property type="component" value="Chromosome 1L"/>
</dbReference>
<dbReference type="InterPro" id="IPR050230">
    <property type="entry name" value="CALM/Myosin/TropC-like"/>
</dbReference>
<dbReference type="InterPro" id="IPR002048">
    <property type="entry name" value="EF_hand_dom"/>
</dbReference>
<protein>
    <recommendedName>
        <fullName evidence="5">EF-hand domain-containing protein</fullName>
    </recommendedName>
</protein>
<reference evidence="7" key="1">
    <citation type="journal article" date="2016" name="Nature">
        <title>Genome evolution in the allotetraploid frog Xenopus laevis.</title>
        <authorList>
            <person name="Session A.M."/>
            <person name="Uno Y."/>
            <person name="Kwon T."/>
            <person name="Chapman J.A."/>
            <person name="Toyoda A."/>
            <person name="Takahashi S."/>
            <person name="Fukui A."/>
            <person name="Hikosaka A."/>
            <person name="Suzuki A."/>
            <person name="Kondo M."/>
            <person name="van Heeringen S.J."/>
            <person name="Quigley I."/>
            <person name="Heinz S."/>
            <person name="Ogino H."/>
            <person name="Ochi H."/>
            <person name="Hellsten U."/>
            <person name="Lyons J.B."/>
            <person name="Simakov O."/>
            <person name="Putnam N."/>
            <person name="Stites J."/>
            <person name="Kuroki Y."/>
            <person name="Tanaka T."/>
            <person name="Michiue T."/>
            <person name="Watanabe M."/>
            <person name="Bogdanovic O."/>
            <person name="Lister R."/>
            <person name="Georgiou G."/>
            <person name="Paranjpe S.S."/>
            <person name="van Kruijsbergen I."/>
            <person name="Shu S."/>
            <person name="Carlson J."/>
            <person name="Kinoshita T."/>
            <person name="Ohta Y."/>
            <person name="Mawaribuchi S."/>
            <person name="Jenkins J."/>
            <person name="Grimwood J."/>
            <person name="Schmutz J."/>
            <person name="Mitros T."/>
            <person name="Mozaffari S.V."/>
            <person name="Suzuki Y."/>
            <person name="Haramoto Y."/>
            <person name="Yamamoto T.S."/>
            <person name="Takagi C."/>
            <person name="Heald R."/>
            <person name="Miller K."/>
            <person name="Haudenschild C."/>
            <person name="Kitzman J."/>
            <person name="Nakayama T."/>
            <person name="Izutsu Y."/>
            <person name="Robert J."/>
            <person name="Fortriede J."/>
            <person name="Burns K."/>
            <person name="Lotay V."/>
            <person name="Karimi K."/>
            <person name="Yasuoka Y."/>
            <person name="Dichmann D.S."/>
            <person name="Flajnik M.F."/>
            <person name="Houston D.W."/>
            <person name="Shendure J."/>
            <person name="DuPasquier L."/>
            <person name="Vize P.D."/>
            <person name="Zorn A.M."/>
            <person name="Ito M."/>
            <person name="Marcotte E.M."/>
            <person name="Wallingford J.B."/>
            <person name="Ito Y."/>
            <person name="Asashima M."/>
            <person name="Ueno N."/>
            <person name="Matsuda Y."/>
            <person name="Veenstra G.J."/>
            <person name="Fujiyama A."/>
            <person name="Harland R.M."/>
            <person name="Taira M."/>
            <person name="Rokhsar D.S."/>
        </authorList>
    </citation>
    <scope>NUCLEOTIDE SEQUENCE [LARGE SCALE GENOMIC DNA]</scope>
    <source>
        <strain evidence="7">J</strain>
    </source>
</reference>
<dbReference type="SUPFAM" id="SSF47473">
    <property type="entry name" value="EF-hand"/>
    <property type="match status" value="1"/>
</dbReference>
<dbReference type="SMART" id="SM00054">
    <property type="entry name" value="EFh"/>
    <property type="match status" value="4"/>
</dbReference>
<gene>
    <name evidence="6" type="ORF">XELAEV_18005608mg</name>
</gene>
<organism evidence="6 7">
    <name type="scientific">Xenopus laevis</name>
    <name type="common">African clawed frog</name>
    <dbReference type="NCBI Taxonomy" id="8355"/>
    <lineage>
        <taxon>Eukaryota</taxon>
        <taxon>Metazoa</taxon>
        <taxon>Chordata</taxon>
        <taxon>Craniata</taxon>
        <taxon>Vertebrata</taxon>
        <taxon>Euteleostomi</taxon>
        <taxon>Amphibia</taxon>
        <taxon>Batrachia</taxon>
        <taxon>Anura</taxon>
        <taxon>Pipoidea</taxon>
        <taxon>Pipidae</taxon>
        <taxon>Xenopodinae</taxon>
        <taxon>Xenopus</taxon>
        <taxon>Xenopus</taxon>
    </lineage>
</organism>
<dbReference type="EMBL" id="CM004466">
    <property type="protein sequence ID" value="OCT99825.1"/>
    <property type="molecule type" value="Genomic_DNA"/>
</dbReference>
<comment type="similarity">
    <text evidence="1">Belongs to the centrin family.</text>
</comment>
<accession>A0A974DYD8</accession>
<evidence type="ECO:0000256" key="4">
    <source>
        <dbReference type="ARBA" id="ARBA00022837"/>
    </source>
</evidence>
<evidence type="ECO:0000256" key="3">
    <source>
        <dbReference type="ARBA" id="ARBA00022737"/>
    </source>
</evidence>
<dbReference type="FunFam" id="1.10.238.10:FF:000077">
    <property type="entry name" value="Centrin 1"/>
    <property type="match status" value="1"/>
</dbReference>